<feature type="coiled-coil region" evidence="1">
    <location>
        <begin position="341"/>
        <end position="368"/>
    </location>
</feature>
<feature type="region of interest" description="Disordered" evidence="2">
    <location>
        <begin position="154"/>
        <end position="333"/>
    </location>
</feature>
<feature type="region of interest" description="Disordered" evidence="2">
    <location>
        <begin position="372"/>
        <end position="454"/>
    </location>
</feature>
<name>A0A1E1JVW0_9HELO</name>
<dbReference type="InParanoid" id="A0A1E1JVW0"/>
<proteinExistence type="predicted"/>
<evidence type="ECO:0000256" key="2">
    <source>
        <dbReference type="SAM" id="MobiDB-lite"/>
    </source>
</evidence>
<evidence type="ECO:0000256" key="1">
    <source>
        <dbReference type="SAM" id="Coils"/>
    </source>
</evidence>
<feature type="compositionally biased region" description="Polar residues" evidence="2">
    <location>
        <begin position="234"/>
        <end position="284"/>
    </location>
</feature>
<accession>A0A1E1JVW0</accession>
<dbReference type="AlphaFoldDB" id="A0A1E1JVW0"/>
<feature type="compositionally biased region" description="Low complexity" evidence="2">
    <location>
        <begin position="198"/>
        <end position="220"/>
    </location>
</feature>
<reference evidence="4" key="1">
    <citation type="submission" date="2016-03" db="EMBL/GenBank/DDBJ databases">
        <authorList>
            <person name="Ploux O."/>
        </authorList>
    </citation>
    <scope>NUCLEOTIDE SEQUENCE [LARGE SCALE GENOMIC DNA]</scope>
    <source>
        <strain evidence="4">UK7</strain>
    </source>
</reference>
<gene>
    <name evidence="3" type="ORF">RCO7_02343</name>
</gene>
<dbReference type="PANTHER" id="PTHR39610:SF1">
    <property type="match status" value="1"/>
</dbReference>
<dbReference type="Proteomes" id="UP000178129">
    <property type="component" value="Unassembled WGS sequence"/>
</dbReference>
<evidence type="ECO:0000313" key="3">
    <source>
        <dbReference type="EMBL" id="CZS89953.1"/>
    </source>
</evidence>
<protein>
    <submittedName>
        <fullName evidence="3">Uncharacterized protein</fullName>
    </submittedName>
</protein>
<evidence type="ECO:0000313" key="4">
    <source>
        <dbReference type="Proteomes" id="UP000178129"/>
    </source>
</evidence>
<comment type="caution">
    <text evidence="3">The sequence shown here is derived from an EMBL/GenBank/DDBJ whole genome shotgun (WGS) entry which is preliminary data.</text>
</comment>
<feature type="compositionally biased region" description="Polar residues" evidence="2">
    <location>
        <begin position="55"/>
        <end position="64"/>
    </location>
</feature>
<feature type="compositionally biased region" description="Basic and acidic residues" evidence="2">
    <location>
        <begin position="418"/>
        <end position="440"/>
    </location>
</feature>
<feature type="compositionally biased region" description="Polar residues" evidence="2">
    <location>
        <begin position="303"/>
        <end position="312"/>
    </location>
</feature>
<organism evidence="3 4">
    <name type="scientific">Rhynchosporium graminicola</name>
    <dbReference type="NCBI Taxonomy" id="2792576"/>
    <lineage>
        <taxon>Eukaryota</taxon>
        <taxon>Fungi</taxon>
        <taxon>Dikarya</taxon>
        <taxon>Ascomycota</taxon>
        <taxon>Pezizomycotina</taxon>
        <taxon>Leotiomycetes</taxon>
        <taxon>Helotiales</taxon>
        <taxon>Ploettnerulaceae</taxon>
        <taxon>Rhynchosporium</taxon>
    </lineage>
</organism>
<feature type="compositionally biased region" description="Basic and acidic residues" evidence="2">
    <location>
        <begin position="372"/>
        <end position="384"/>
    </location>
</feature>
<dbReference type="PANTHER" id="PTHR39610">
    <property type="entry name" value="BZIP DOMAIN-CONTAINING PROTEIN-RELATED"/>
    <property type="match status" value="1"/>
</dbReference>
<feature type="compositionally biased region" description="Low complexity" evidence="2">
    <location>
        <begin position="156"/>
        <end position="168"/>
    </location>
</feature>
<feature type="region of interest" description="Disordered" evidence="2">
    <location>
        <begin position="1"/>
        <end position="71"/>
    </location>
</feature>
<feature type="compositionally biased region" description="Low complexity" evidence="2">
    <location>
        <begin position="7"/>
        <end position="47"/>
    </location>
</feature>
<keyword evidence="4" id="KW-1185">Reference proteome</keyword>
<dbReference type="EMBL" id="FJUW01000003">
    <property type="protein sequence ID" value="CZS89953.1"/>
    <property type="molecule type" value="Genomic_DNA"/>
</dbReference>
<sequence>MAPDLNSVPASSRASPHPSRRPSTSQQLSPPSTSTTTSSTSTSQAQSHIHPQGVSHINAQHTSPTPGPAIMSAALNILPSNQNTVNQGTMSTSPSMVNTGLLPGDNTGVGTGPGPLRHPRPLTAADLHLQLEKEQEAVVNRLTRELSLLRAAHNASVVSNTSSTSNTSGLPDQQDHNANHLLSGPSHPTPSTRHHRTSSATSSRSASALASLSSIPSTTADRTRGPSISLPSVPVQTGNTYPLSISLSRQNSTTSQTHGRSGTSSPLPYLSSNPGSYHNHTLGSETFPPYFSTSRPIPHRDVSSSSLAMTTGSGVGGAERGSLERQDSITSVNTTGRYEEAAFHRHELEAVKRENEGLKRRIRELELVVRRRRESDAGEQRVRSESVSTTASGRVTRDAGGVPLGAGAGIGGGLTAARGRERAKEDEDEEVGRRLGRESESEVQVGESARSAGL</sequence>
<keyword evidence="1" id="KW-0175">Coiled coil</keyword>
<feature type="compositionally biased region" description="Gly residues" evidence="2">
    <location>
        <begin position="402"/>
        <end position="414"/>
    </location>
</feature>